<name>A0A2P5ER29_TREOI</name>
<protein>
    <submittedName>
        <fullName evidence="2">Uncharacterized protein</fullName>
    </submittedName>
</protein>
<evidence type="ECO:0000256" key="1">
    <source>
        <dbReference type="SAM" id="MobiDB-lite"/>
    </source>
</evidence>
<proteinExistence type="predicted"/>
<evidence type="ECO:0000313" key="2">
    <source>
        <dbReference type="EMBL" id="PON87986.1"/>
    </source>
</evidence>
<dbReference type="EMBL" id="JXTC01000110">
    <property type="protein sequence ID" value="PON87986.1"/>
    <property type="molecule type" value="Genomic_DNA"/>
</dbReference>
<feature type="region of interest" description="Disordered" evidence="1">
    <location>
        <begin position="109"/>
        <end position="130"/>
    </location>
</feature>
<dbReference type="AlphaFoldDB" id="A0A2P5ER29"/>
<keyword evidence="3" id="KW-1185">Reference proteome</keyword>
<feature type="compositionally biased region" description="Basic and acidic residues" evidence="1">
    <location>
        <begin position="112"/>
        <end position="127"/>
    </location>
</feature>
<sequence>MNIRKPLYGCPHHQMEHFRVPTINRGIHIAIAISRVPLSSGTLRVIPGAYFLNVRYIDKTRECGLIGGHEILTCLYHGVIRFEGGIGGGSKKCGDLGCRMKQRVFGFISGRDNGEDQDPKHEKREAEIPNQSQGIWTQILRPEASGSRKRRTTQHFLKPEAYYRTKMNNTQMNKTPKEVQSVTDLDVGLSRIRVYHSI</sequence>
<dbReference type="Proteomes" id="UP000237000">
    <property type="component" value="Unassembled WGS sequence"/>
</dbReference>
<organism evidence="2 3">
    <name type="scientific">Trema orientale</name>
    <name type="common">Charcoal tree</name>
    <name type="synonym">Celtis orientalis</name>
    <dbReference type="NCBI Taxonomy" id="63057"/>
    <lineage>
        <taxon>Eukaryota</taxon>
        <taxon>Viridiplantae</taxon>
        <taxon>Streptophyta</taxon>
        <taxon>Embryophyta</taxon>
        <taxon>Tracheophyta</taxon>
        <taxon>Spermatophyta</taxon>
        <taxon>Magnoliopsida</taxon>
        <taxon>eudicotyledons</taxon>
        <taxon>Gunneridae</taxon>
        <taxon>Pentapetalae</taxon>
        <taxon>rosids</taxon>
        <taxon>fabids</taxon>
        <taxon>Rosales</taxon>
        <taxon>Cannabaceae</taxon>
        <taxon>Trema</taxon>
    </lineage>
</organism>
<dbReference type="OrthoDB" id="10315853at2759"/>
<reference evidence="3" key="1">
    <citation type="submission" date="2016-06" db="EMBL/GenBank/DDBJ databases">
        <title>Parallel loss of symbiosis genes in relatives of nitrogen-fixing non-legume Parasponia.</title>
        <authorList>
            <person name="Van Velzen R."/>
            <person name="Holmer R."/>
            <person name="Bu F."/>
            <person name="Rutten L."/>
            <person name="Van Zeijl A."/>
            <person name="Liu W."/>
            <person name="Santuari L."/>
            <person name="Cao Q."/>
            <person name="Sharma T."/>
            <person name="Shen D."/>
            <person name="Roswanjaya Y."/>
            <person name="Wardhani T."/>
            <person name="Kalhor M.S."/>
            <person name="Jansen J."/>
            <person name="Van den Hoogen J."/>
            <person name="Gungor B."/>
            <person name="Hartog M."/>
            <person name="Hontelez J."/>
            <person name="Verver J."/>
            <person name="Yang W.-C."/>
            <person name="Schijlen E."/>
            <person name="Repin R."/>
            <person name="Schilthuizen M."/>
            <person name="Schranz E."/>
            <person name="Heidstra R."/>
            <person name="Miyata K."/>
            <person name="Fedorova E."/>
            <person name="Kohlen W."/>
            <person name="Bisseling T."/>
            <person name="Smit S."/>
            <person name="Geurts R."/>
        </authorList>
    </citation>
    <scope>NUCLEOTIDE SEQUENCE [LARGE SCALE GENOMIC DNA]</scope>
    <source>
        <strain evidence="3">cv. RG33-2</strain>
    </source>
</reference>
<gene>
    <name evidence="2" type="ORF">TorRG33x02_161880</name>
</gene>
<dbReference type="InParanoid" id="A0A2P5ER29"/>
<evidence type="ECO:0000313" key="3">
    <source>
        <dbReference type="Proteomes" id="UP000237000"/>
    </source>
</evidence>
<accession>A0A2P5ER29</accession>
<comment type="caution">
    <text evidence="2">The sequence shown here is derived from an EMBL/GenBank/DDBJ whole genome shotgun (WGS) entry which is preliminary data.</text>
</comment>